<proteinExistence type="predicted"/>
<evidence type="ECO:0000259" key="1">
    <source>
        <dbReference type="Pfam" id="PF26136"/>
    </source>
</evidence>
<dbReference type="AlphaFoldDB" id="A0A075JIY8"/>
<organism evidence="2 3">
    <name type="scientific">Dermacoccus nishinomiyaensis</name>
    <dbReference type="NCBI Taxonomy" id="1274"/>
    <lineage>
        <taxon>Bacteria</taxon>
        <taxon>Bacillati</taxon>
        <taxon>Actinomycetota</taxon>
        <taxon>Actinomycetes</taxon>
        <taxon>Micrococcales</taxon>
        <taxon>Dermacoccaceae</taxon>
        <taxon>Dermacoccus</taxon>
    </lineage>
</organism>
<dbReference type="KEGG" id="dni:HX89_01630"/>
<dbReference type="eggNOG" id="ENOG50335T8">
    <property type="taxonomic scope" value="Bacteria"/>
</dbReference>
<dbReference type="EMBL" id="CP008889">
    <property type="protein sequence ID" value="AIF39893.1"/>
    <property type="molecule type" value="Genomic_DNA"/>
</dbReference>
<accession>A0A075JIY8</accession>
<protein>
    <recommendedName>
        <fullName evidence="1">SCO6045-like C-terminal domain-containing protein</fullName>
    </recommendedName>
</protein>
<dbReference type="Proteomes" id="UP000027986">
    <property type="component" value="Chromosome"/>
</dbReference>
<sequence length="161" mass="17874">MDSASDEHADLAARQAQIVAALTGLACVPAGFDARHLDVARRALLRKRANELQFVWPILIASLGARLHPLFAEFARERPTRGSRADGHAFAQWLRRRGELPLAADLELAEARLFWTFPTDASGRPTASVRRTSRVAVERFPGGMLVRRGRRVTTLGRPSER</sequence>
<dbReference type="HOGENOM" id="CLU_121887_0_0_11"/>
<feature type="domain" description="SCO6045-like C-terminal" evidence="1">
    <location>
        <begin position="12"/>
        <end position="95"/>
    </location>
</feature>
<dbReference type="InterPro" id="IPR058711">
    <property type="entry name" value="SCO6045-like_C"/>
</dbReference>
<evidence type="ECO:0000313" key="3">
    <source>
        <dbReference type="Proteomes" id="UP000027986"/>
    </source>
</evidence>
<reference evidence="2 3" key="1">
    <citation type="submission" date="2014-07" db="EMBL/GenBank/DDBJ databases">
        <title>Genome Sequencing of Dermacoccus nishinomiyaensis.</title>
        <authorList>
            <person name="Hong K.W."/>
            <person name="Chan K.G."/>
        </authorList>
    </citation>
    <scope>NUCLEOTIDE SEQUENCE [LARGE SCALE GENOMIC DNA]</scope>
    <source>
        <strain evidence="2 3">M25</strain>
    </source>
</reference>
<dbReference type="Pfam" id="PF26136">
    <property type="entry name" value="SCO6045_C"/>
    <property type="match status" value="1"/>
</dbReference>
<gene>
    <name evidence="2" type="ORF">HX89_01630</name>
</gene>
<name>A0A075JIY8_9MICO</name>
<evidence type="ECO:0000313" key="2">
    <source>
        <dbReference type="EMBL" id="AIF39893.1"/>
    </source>
</evidence>
<keyword evidence="3" id="KW-1185">Reference proteome</keyword>